<feature type="transmembrane region" description="Helical" evidence="5">
    <location>
        <begin position="48"/>
        <end position="73"/>
    </location>
</feature>
<accession>A0A210QIM1</accession>
<proteinExistence type="predicted"/>
<feature type="transmembrane region" description="Helical" evidence="5">
    <location>
        <begin position="148"/>
        <end position="167"/>
    </location>
</feature>
<dbReference type="AlphaFoldDB" id="A0A210QIM1"/>
<organism evidence="7 8">
    <name type="scientific">Mizuhopecten yessoensis</name>
    <name type="common">Japanese scallop</name>
    <name type="synonym">Patinopecten yessoensis</name>
    <dbReference type="NCBI Taxonomy" id="6573"/>
    <lineage>
        <taxon>Eukaryota</taxon>
        <taxon>Metazoa</taxon>
        <taxon>Spiralia</taxon>
        <taxon>Lophotrochozoa</taxon>
        <taxon>Mollusca</taxon>
        <taxon>Bivalvia</taxon>
        <taxon>Autobranchia</taxon>
        <taxon>Pteriomorphia</taxon>
        <taxon>Pectinida</taxon>
        <taxon>Pectinoidea</taxon>
        <taxon>Pectinidae</taxon>
        <taxon>Mizuhopecten</taxon>
    </lineage>
</organism>
<feature type="domain" description="Major facilitator superfamily (MFS) profile" evidence="6">
    <location>
        <begin position="58"/>
        <end position="483"/>
    </location>
</feature>
<dbReference type="OrthoDB" id="3026777at2759"/>
<evidence type="ECO:0000256" key="3">
    <source>
        <dbReference type="ARBA" id="ARBA00022989"/>
    </source>
</evidence>
<dbReference type="InterPro" id="IPR020846">
    <property type="entry name" value="MFS_dom"/>
</dbReference>
<keyword evidence="2 5" id="KW-0812">Transmembrane</keyword>
<dbReference type="PROSITE" id="PS50850">
    <property type="entry name" value="MFS"/>
    <property type="match status" value="1"/>
</dbReference>
<dbReference type="PANTHER" id="PTHR23507">
    <property type="entry name" value="ZGC:174356"/>
    <property type="match status" value="1"/>
</dbReference>
<evidence type="ECO:0000313" key="8">
    <source>
        <dbReference type="Proteomes" id="UP000242188"/>
    </source>
</evidence>
<name>A0A210QIM1_MIZYE</name>
<dbReference type="Proteomes" id="UP000242188">
    <property type="component" value="Unassembled WGS sequence"/>
</dbReference>
<feature type="transmembrane region" description="Helical" evidence="5">
    <location>
        <begin position="242"/>
        <end position="263"/>
    </location>
</feature>
<dbReference type="GO" id="GO:0016020">
    <property type="term" value="C:membrane"/>
    <property type="evidence" value="ECO:0007669"/>
    <property type="project" value="UniProtKB-SubCell"/>
</dbReference>
<dbReference type="InterPro" id="IPR036259">
    <property type="entry name" value="MFS_trans_sf"/>
</dbReference>
<reference evidence="7 8" key="1">
    <citation type="journal article" date="2017" name="Nat. Ecol. Evol.">
        <title>Scallop genome provides insights into evolution of bilaterian karyotype and development.</title>
        <authorList>
            <person name="Wang S."/>
            <person name="Zhang J."/>
            <person name="Jiao W."/>
            <person name="Li J."/>
            <person name="Xun X."/>
            <person name="Sun Y."/>
            <person name="Guo X."/>
            <person name="Huan P."/>
            <person name="Dong B."/>
            <person name="Zhang L."/>
            <person name="Hu X."/>
            <person name="Sun X."/>
            <person name="Wang J."/>
            <person name="Zhao C."/>
            <person name="Wang Y."/>
            <person name="Wang D."/>
            <person name="Huang X."/>
            <person name="Wang R."/>
            <person name="Lv J."/>
            <person name="Li Y."/>
            <person name="Zhang Z."/>
            <person name="Liu B."/>
            <person name="Lu W."/>
            <person name="Hui Y."/>
            <person name="Liang J."/>
            <person name="Zhou Z."/>
            <person name="Hou R."/>
            <person name="Li X."/>
            <person name="Liu Y."/>
            <person name="Li H."/>
            <person name="Ning X."/>
            <person name="Lin Y."/>
            <person name="Zhao L."/>
            <person name="Xing Q."/>
            <person name="Dou J."/>
            <person name="Li Y."/>
            <person name="Mao J."/>
            <person name="Guo H."/>
            <person name="Dou H."/>
            <person name="Li T."/>
            <person name="Mu C."/>
            <person name="Jiang W."/>
            <person name="Fu Q."/>
            <person name="Fu X."/>
            <person name="Miao Y."/>
            <person name="Liu J."/>
            <person name="Yu Q."/>
            <person name="Li R."/>
            <person name="Liao H."/>
            <person name="Li X."/>
            <person name="Kong Y."/>
            <person name="Jiang Z."/>
            <person name="Chourrout D."/>
            <person name="Li R."/>
            <person name="Bao Z."/>
        </authorList>
    </citation>
    <scope>NUCLEOTIDE SEQUENCE [LARGE SCALE GENOMIC DNA]</scope>
    <source>
        <strain evidence="7 8">PY_sf001</strain>
    </source>
</reference>
<evidence type="ECO:0000256" key="2">
    <source>
        <dbReference type="ARBA" id="ARBA00022692"/>
    </source>
</evidence>
<dbReference type="Gene3D" id="1.20.1250.20">
    <property type="entry name" value="MFS general substrate transporter like domains"/>
    <property type="match status" value="1"/>
</dbReference>
<dbReference type="GO" id="GO:0022857">
    <property type="term" value="F:transmembrane transporter activity"/>
    <property type="evidence" value="ECO:0007669"/>
    <property type="project" value="InterPro"/>
</dbReference>
<feature type="transmembrane region" description="Helical" evidence="5">
    <location>
        <begin position="425"/>
        <end position="441"/>
    </location>
</feature>
<dbReference type="EMBL" id="NEDP02003487">
    <property type="protein sequence ID" value="OWF48582.1"/>
    <property type="molecule type" value="Genomic_DNA"/>
</dbReference>
<keyword evidence="4 5" id="KW-0472">Membrane</keyword>
<dbReference type="SUPFAM" id="SSF103473">
    <property type="entry name" value="MFS general substrate transporter"/>
    <property type="match status" value="1"/>
</dbReference>
<feature type="transmembrane region" description="Helical" evidence="5">
    <location>
        <begin position="212"/>
        <end position="236"/>
    </location>
</feature>
<feature type="transmembrane region" description="Helical" evidence="5">
    <location>
        <begin position="461"/>
        <end position="484"/>
    </location>
</feature>
<evidence type="ECO:0000256" key="4">
    <source>
        <dbReference type="ARBA" id="ARBA00023136"/>
    </source>
</evidence>
<dbReference type="PANTHER" id="PTHR23507:SF1">
    <property type="entry name" value="FI18259P1-RELATED"/>
    <property type="match status" value="1"/>
</dbReference>
<feature type="transmembrane region" description="Helical" evidence="5">
    <location>
        <begin position="391"/>
        <end position="413"/>
    </location>
</feature>
<evidence type="ECO:0000256" key="5">
    <source>
        <dbReference type="SAM" id="Phobius"/>
    </source>
</evidence>
<evidence type="ECO:0000259" key="6">
    <source>
        <dbReference type="PROSITE" id="PS50850"/>
    </source>
</evidence>
<dbReference type="Pfam" id="PF07690">
    <property type="entry name" value="MFS_1"/>
    <property type="match status" value="1"/>
</dbReference>
<gene>
    <name evidence="7" type="ORF">KP79_PYT04505</name>
</gene>
<sequence>MEEDEESSLLSQHNVNEADIGVIIKANTVTESEAPPQPNRAPLKWGHYLMGPCLTIHLYSYLYCNMVIAQYVYSYLAKQKYPDTSFLSNNGDSQCYTNKTSPAYIERTDAQTMASDWLMLSSVFACAPGIVTDVVMGSLSDKHGRKHFVVISLIGTFLKTLLIAMGMSTDISVTYFFLFIGIEGLTGGWCFVLSIAYAYVSDLTASNNTRTFANTLVEIFVGFGLVLSGVTAGYLIKNVGFVYSMIVISALNALNLIMILLFLPESLDKSKRQTTDMLHLFKSAFAFYTRDTSTDGKRWKYILLMLSYIGLTMSIVGRQSIEQLYQLNVPFCWNSVKIGWYSSINDVVRNVIGLCSIKCLQSCLFDEIIVIVSGLSSVFAYTLEALAVNDVMLMIVPVVGIFSILASPVIRSIMSKMTSPDKQGALFAGVAVMQSVCTVLSEVTSKSTYTATVDSFRGSVFLVFGGFSVFLLVTFIIFIIASKLSKKRSIRMQRKAIYPGET</sequence>
<keyword evidence="8" id="KW-1185">Reference proteome</keyword>
<evidence type="ECO:0000313" key="7">
    <source>
        <dbReference type="EMBL" id="OWF48582.1"/>
    </source>
</evidence>
<dbReference type="InterPro" id="IPR011701">
    <property type="entry name" value="MFS"/>
</dbReference>
<evidence type="ECO:0000256" key="1">
    <source>
        <dbReference type="ARBA" id="ARBA00004141"/>
    </source>
</evidence>
<comment type="subcellular location">
    <subcellularLocation>
        <location evidence="1">Membrane</location>
        <topology evidence="1">Multi-pass membrane protein</topology>
    </subcellularLocation>
</comment>
<comment type="caution">
    <text evidence="7">The sequence shown here is derived from an EMBL/GenBank/DDBJ whole genome shotgun (WGS) entry which is preliminary data.</text>
</comment>
<keyword evidence="3 5" id="KW-1133">Transmembrane helix</keyword>
<feature type="transmembrane region" description="Helical" evidence="5">
    <location>
        <begin position="173"/>
        <end position="200"/>
    </location>
</feature>
<protein>
    <submittedName>
        <fullName evidence="7">Solute carrier family 46 member 3</fullName>
    </submittedName>
</protein>
<feature type="transmembrane region" description="Helical" evidence="5">
    <location>
        <begin position="301"/>
        <end position="321"/>
    </location>
</feature>